<dbReference type="KEGG" id="pbas:SMSP2_01613"/>
<dbReference type="Pfam" id="PF02311">
    <property type="entry name" value="AraC_binding"/>
    <property type="match status" value="1"/>
</dbReference>
<dbReference type="Pfam" id="PF12833">
    <property type="entry name" value="HTH_18"/>
    <property type="match status" value="1"/>
</dbReference>
<proteinExistence type="predicted"/>
<evidence type="ECO:0000256" key="1">
    <source>
        <dbReference type="ARBA" id="ARBA00023015"/>
    </source>
</evidence>
<dbReference type="AlphaFoldDB" id="A0A1Q2MG15"/>
<dbReference type="InterPro" id="IPR037923">
    <property type="entry name" value="HTH-like"/>
</dbReference>
<dbReference type="InterPro" id="IPR003313">
    <property type="entry name" value="AraC-bd"/>
</dbReference>
<dbReference type="PRINTS" id="PR00032">
    <property type="entry name" value="HTHARAC"/>
</dbReference>
<dbReference type="STRING" id="1851148.SMSP2_01613"/>
<keyword evidence="1" id="KW-0805">Transcription regulation</keyword>
<dbReference type="GO" id="GO:0043565">
    <property type="term" value="F:sequence-specific DNA binding"/>
    <property type="evidence" value="ECO:0007669"/>
    <property type="project" value="InterPro"/>
</dbReference>
<reference evidence="6" key="1">
    <citation type="submission" date="2017-02" db="EMBL/GenBank/DDBJ databases">
        <title>Comparative genomics and description of representatives of a novel lineage of planctomycetes thriving in anoxic sediments.</title>
        <authorList>
            <person name="Spring S."/>
            <person name="Bunk B."/>
            <person name="Sproer C."/>
        </authorList>
    </citation>
    <scope>NUCLEOTIDE SEQUENCE [LARGE SCALE GENOMIC DNA]</scope>
    <source>
        <strain evidence="6">SM-Chi-D1</strain>
    </source>
</reference>
<accession>A0A1Q2MG15</accession>
<dbReference type="RefSeq" id="WP_186804642.1">
    <property type="nucleotide sequence ID" value="NZ_CP019646.1"/>
</dbReference>
<gene>
    <name evidence="5" type="primary">araC_5</name>
    <name evidence="5" type="ORF">SMSP2_01613</name>
</gene>
<evidence type="ECO:0000313" key="5">
    <source>
        <dbReference type="EMBL" id="AQQ71247.1"/>
    </source>
</evidence>
<sequence>MSIYDIIGTRRRVLLNLADYGLPEVPLLGVNIQSSATNELEQHVHRGCLELVYMIRGRQVFTVGGREYHVSGNQIFLTQPDVPHGSGSYIMQRSLFYWLHVYLPPTPQSILSLTNRESLLLADALGGIGSCMFNGDKKIEVLFEELFKIAFSPGADLQRLSMSSRLTELLLRVVECSRREDSVTVTAELQRVLDLLEANPDRYFSVDELAAAAGLSASRFKAKFKRRVGIPPAEYQLRKKIDNASQLLSRTSKSVTDIAYSLGFSSSQYFATVFKRYTMKTPIQYRRDSR</sequence>
<dbReference type="SMART" id="SM00342">
    <property type="entry name" value="HTH_ARAC"/>
    <property type="match status" value="1"/>
</dbReference>
<dbReference type="Proteomes" id="UP000188181">
    <property type="component" value="Chromosome"/>
</dbReference>
<evidence type="ECO:0000256" key="2">
    <source>
        <dbReference type="ARBA" id="ARBA00023125"/>
    </source>
</evidence>
<keyword evidence="2" id="KW-0238">DNA-binding</keyword>
<dbReference type="InterPro" id="IPR009057">
    <property type="entry name" value="Homeodomain-like_sf"/>
</dbReference>
<protein>
    <submittedName>
        <fullName evidence="5">Arabinose operon regulatory protein</fullName>
    </submittedName>
</protein>
<keyword evidence="3" id="KW-0804">Transcription</keyword>
<dbReference type="SUPFAM" id="SSF46689">
    <property type="entry name" value="Homeodomain-like"/>
    <property type="match status" value="2"/>
</dbReference>
<organism evidence="5 6">
    <name type="scientific">Limihaloglobus sulfuriphilus</name>
    <dbReference type="NCBI Taxonomy" id="1851148"/>
    <lineage>
        <taxon>Bacteria</taxon>
        <taxon>Pseudomonadati</taxon>
        <taxon>Planctomycetota</taxon>
        <taxon>Phycisphaerae</taxon>
        <taxon>Sedimentisphaerales</taxon>
        <taxon>Sedimentisphaeraceae</taxon>
        <taxon>Limihaloglobus</taxon>
    </lineage>
</organism>
<dbReference type="Gene3D" id="2.60.120.10">
    <property type="entry name" value="Jelly Rolls"/>
    <property type="match status" value="1"/>
</dbReference>
<evidence type="ECO:0000313" key="6">
    <source>
        <dbReference type="Proteomes" id="UP000188181"/>
    </source>
</evidence>
<evidence type="ECO:0000259" key="4">
    <source>
        <dbReference type="PROSITE" id="PS01124"/>
    </source>
</evidence>
<dbReference type="SUPFAM" id="SSF51215">
    <property type="entry name" value="Regulatory protein AraC"/>
    <property type="match status" value="1"/>
</dbReference>
<dbReference type="GO" id="GO:0003700">
    <property type="term" value="F:DNA-binding transcription factor activity"/>
    <property type="evidence" value="ECO:0007669"/>
    <property type="project" value="InterPro"/>
</dbReference>
<dbReference type="Gene3D" id="1.10.10.60">
    <property type="entry name" value="Homeodomain-like"/>
    <property type="match status" value="2"/>
</dbReference>
<feature type="domain" description="HTH araC/xylS-type" evidence="4">
    <location>
        <begin position="190"/>
        <end position="288"/>
    </location>
</feature>
<dbReference type="InterPro" id="IPR014710">
    <property type="entry name" value="RmlC-like_jellyroll"/>
</dbReference>
<dbReference type="EMBL" id="CP019646">
    <property type="protein sequence ID" value="AQQ71247.1"/>
    <property type="molecule type" value="Genomic_DNA"/>
</dbReference>
<dbReference type="InterPro" id="IPR020449">
    <property type="entry name" value="Tscrpt_reg_AraC-type_HTH"/>
</dbReference>
<dbReference type="InterPro" id="IPR050204">
    <property type="entry name" value="AraC_XylS_family_regulators"/>
</dbReference>
<name>A0A1Q2MG15_9BACT</name>
<dbReference type="PROSITE" id="PS01124">
    <property type="entry name" value="HTH_ARAC_FAMILY_2"/>
    <property type="match status" value="1"/>
</dbReference>
<evidence type="ECO:0000256" key="3">
    <source>
        <dbReference type="ARBA" id="ARBA00023163"/>
    </source>
</evidence>
<dbReference type="InterPro" id="IPR018060">
    <property type="entry name" value="HTH_AraC"/>
</dbReference>
<keyword evidence="6" id="KW-1185">Reference proteome</keyword>
<dbReference type="PANTHER" id="PTHR46796">
    <property type="entry name" value="HTH-TYPE TRANSCRIPTIONAL ACTIVATOR RHAS-RELATED"/>
    <property type="match status" value="1"/>
</dbReference>